<protein>
    <recommendedName>
        <fullName evidence="1">MmyB-like transcription regulator ligand binding domain-containing protein</fullName>
    </recommendedName>
</protein>
<reference evidence="2 3" key="1">
    <citation type="submission" date="2020-07" db="EMBL/GenBank/DDBJ databases">
        <title>Sequencing the genomes of 1000 actinobacteria strains.</title>
        <authorList>
            <person name="Klenk H.-P."/>
        </authorList>
    </citation>
    <scope>NUCLEOTIDE SEQUENCE [LARGE SCALE GENOMIC DNA]</scope>
    <source>
        <strain evidence="2 3">DSM 104006</strain>
    </source>
</reference>
<dbReference type="RefSeq" id="WP_179772595.1">
    <property type="nucleotide sequence ID" value="NZ_JACCFK010000001.1"/>
</dbReference>
<name>A0A853AZZ7_9PSEU</name>
<dbReference type="EMBL" id="JACCFK010000001">
    <property type="protein sequence ID" value="NYI88348.1"/>
    <property type="molecule type" value="Genomic_DNA"/>
</dbReference>
<dbReference type="Gene3D" id="3.30.450.180">
    <property type="match status" value="1"/>
</dbReference>
<accession>A0A853AZZ7</accession>
<feature type="domain" description="MmyB-like transcription regulator ligand binding" evidence="1">
    <location>
        <begin position="11"/>
        <end position="116"/>
    </location>
</feature>
<dbReference type="Proteomes" id="UP000549616">
    <property type="component" value="Unassembled WGS sequence"/>
</dbReference>
<evidence type="ECO:0000313" key="3">
    <source>
        <dbReference type="Proteomes" id="UP000549616"/>
    </source>
</evidence>
<dbReference type="PANTHER" id="PTHR35010:SF2">
    <property type="entry name" value="BLL4672 PROTEIN"/>
    <property type="match status" value="1"/>
</dbReference>
<dbReference type="AlphaFoldDB" id="A0A853AZZ7"/>
<organism evidence="2 3">
    <name type="scientific">Amycolatopsis endophytica</name>
    <dbReference type="NCBI Taxonomy" id="860233"/>
    <lineage>
        <taxon>Bacteria</taxon>
        <taxon>Bacillati</taxon>
        <taxon>Actinomycetota</taxon>
        <taxon>Actinomycetes</taxon>
        <taxon>Pseudonocardiales</taxon>
        <taxon>Pseudonocardiaceae</taxon>
        <taxon>Amycolatopsis</taxon>
    </lineage>
</organism>
<comment type="caution">
    <text evidence="2">The sequence shown here is derived from an EMBL/GenBank/DDBJ whole genome shotgun (WGS) entry which is preliminary data.</text>
</comment>
<keyword evidence="3" id="KW-1185">Reference proteome</keyword>
<dbReference type="Pfam" id="PF17765">
    <property type="entry name" value="MLTR_LBD"/>
    <property type="match status" value="1"/>
</dbReference>
<dbReference type="InterPro" id="IPR041413">
    <property type="entry name" value="MLTR_LBD"/>
</dbReference>
<evidence type="ECO:0000259" key="1">
    <source>
        <dbReference type="Pfam" id="PF17765"/>
    </source>
</evidence>
<dbReference type="PANTHER" id="PTHR35010">
    <property type="entry name" value="BLL4672 PROTEIN-RELATED"/>
    <property type="match status" value="1"/>
</dbReference>
<evidence type="ECO:0000313" key="2">
    <source>
        <dbReference type="EMBL" id="NYI88348.1"/>
    </source>
</evidence>
<gene>
    <name evidence="2" type="ORF">HNR02_001671</name>
</gene>
<sequence length="118" mass="13317">MIDSTCSTISAAAARFSDWEEGTPRTVAQFRAAVAEHIGEPSWKGLVKRLRQESPEFAELGNQHEVQPMRNLTKRFLHPDAGLLAFEYTHLWFGRRSEIRLTTYVPADSETASKLAAR</sequence>
<proteinExistence type="predicted"/>